<reference evidence="2" key="1">
    <citation type="submission" date="2022-08" db="EMBL/GenBank/DDBJ databases">
        <title>Novel sulfate-reducing endosymbionts in the free-living metamonad Anaeramoeba.</title>
        <authorList>
            <person name="Jerlstrom-Hultqvist J."/>
            <person name="Cepicka I."/>
            <person name="Gallot-Lavallee L."/>
            <person name="Salas-Leiva D."/>
            <person name="Curtis B.A."/>
            <person name="Zahonova K."/>
            <person name="Pipaliya S."/>
            <person name="Dacks J."/>
            <person name="Roger A.J."/>
        </authorList>
    </citation>
    <scope>NUCLEOTIDE SEQUENCE</scope>
    <source>
        <strain evidence="2">Schooner1</strain>
    </source>
</reference>
<feature type="compositionally biased region" description="Polar residues" evidence="1">
    <location>
        <begin position="126"/>
        <end position="136"/>
    </location>
</feature>
<protein>
    <submittedName>
        <fullName evidence="2">Uncharacterized protein</fullName>
    </submittedName>
</protein>
<feature type="compositionally biased region" description="Polar residues" evidence="1">
    <location>
        <begin position="371"/>
        <end position="396"/>
    </location>
</feature>
<feature type="region of interest" description="Disordered" evidence="1">
    <location>
        <begin position="371"/>
        <end position="428"/>
    </location>
</feature>
<name>A0ABQ8YR42_9EUKA</name>
<dbReference type="Proteomes" id="UP001150062">
    <property type="component" value="Unassembled WGS sequence"/>
</dbReference>
<feature type="compositionally biased region" description="Polar residues" evidence="1">
    <location>
        <begin position="405"/>
        <end position="427"/>
    </location>
</feature>
<proteinExistence type="predicted"/>
<feature type="compositionally biased region" description="Acidic residues" evidence="1">
    <location>
        <begin position="227"/>
        <end position="274"/>
    </location>
</feature>
<organism evidence="2 3">
    <name type="scientific">Anaeramoeba flamelloides</name>
    <dbReference type="NCBI Taxonomy" id="1746091"/>
    <lineage>
        <taxon>Eukaryota</taxon>
        <taxon>Metamonada</taxon>
        <taxon>Anaeramoebidae</taxon>
        <taxon>Anaeramoeba</taxon>
    </lineage>
</organism>
<feature type="compositionally biased region" description="Polar residues" evidence="1">
    <location>
        <begin position="168"/>
        <end position="183"/>
    </location>
</feature>
<evidence type="ECO:0000313" key="3">
    <source>
        <dbReference type="Proteomes" id="UP001150062"/>
    </source>
</evidence>
<feature type="compositionally biased region" description="Basic and acidic residues" evidence="1">
    <location>
        <begin position="193"/>
        <end position="226"/>
    </location>
</feature>
<comment type="caution">
    <text evidence="2">The sequence shown here is derived from an EMBL/GenBank/DDBJ whole genome shotgun (WGS) entry which is preliminary data.</text>
</comment>
<gene>
    <name evidence="2" type="ORF">M0813_02170</name>
</gene>
<sequence length="503" mass="59090">MNKQNSFFSFQKLESSLKSIARNSIDLDNELEEGAIFRKPNNVNLQRQPNKRLSQTIDFAYQSRNIETNKRSKLSMGLQKGNRTNQRIDPNRNKNNKKRSIQKVSDLLKSSNNRLRTKENRFLETKIQNKPNSQKGFYQKKNCQVPRSPKKILNANNNEKKNHNNSNQAFNDSSKQQNISSVSFGECSVSDNENTKEEEINKKEKENTDSDREENIKGYKYSKDDEQKEEAEEEEDEKEESEDDDEYKDDDDDYDDDDDDDYDDDDDDDDEDDEDAELLNCILQNSSKNYENNRIKIEEKKISIQLLEKSLNNKQIQKPIFKIVKHRNAKTTIPMIEQLLMNPFLFDDEKEFQKIRSKRIESLIEKFYQKNPNQTSQITTPTDNENKSSTQIPENQDPNDKFEPLNQQNSNINNIPTNKTSPTSTQNEDNKLIKSQENLNNDEPSPLKIGHEQWNKYVKYKKIQKNIHNAIPNIHEFIEITGLYKDEFQNTDLEESRKIQSNN</sequence>
<evidence type="ECO:0000256" key="1">
    <source>
        <dbReference type="SAM" id="MobiDB-lite"/>
    </source>
</evidence>
<evidence type="ECO:0000313" key="2">
    <source>
        <dbReference type="EMBL" id="KAJ6246914.1"/>
    </source>
</evidence>
<dbReference type="EMBL" id="JAOAOG010000131">
    <property type="protein sequence ID" value="KAJ6246914.1"/>
    <property type="molecule type" value="Genomic_DNA"/>
</dbReference>
<accession>A0ABQ8YR42</accession>
<keyword evidence="3" id="KW-1185">Reference proteome</keyword>
<feature type="region of interest" description="Disordered" evidence="1">
    <location>
        <begin position="68"/>
        <end position="274"/>
    </location>
</feature>